<sequence length="305" mass="34158">MSIDSLSPSHLKALGLLLEERHVTRAAVRMRVSQSAMSKILGKLREAFSDELLVRVGNRLELTERAHDIRPRLEVILAEFAAITADAPFDTARCQRRFTLAVSDYVAQFVLPDLLWSLHGEAPGVQISVVTEGSETVVEDLVENRIQVASSIEGQGELPAGVVCRWIEIDHFACVVAKKHPFAESLDIDGYLEAPHIVVTGGSDKAGPIDRALVGLGRKRRVALETSLFASAMEIVKQSDFILTLPAHIARHLSRRYDTAVVPLPFEVPSFRYGLLWHERHRRDAAHTWLRRRLIEQLQISDYSH</sequence>
<feature type="domain" description="HTH lysR-type" evidence="5">
    <location>
        <begin position="6"/>
        <end position="63"/>
    </location>
</feature>
<dbReference type="SUPFAM" id="SSF46785">
    <property type="entry name" value="Winged helix' DNA-binding domain"/>
    <property type="match status" value="1"/>
</dbReference>
<dbReference type="InterPro" id="IPR005119">
    <property type="entry name" value="LysR_subst-bd"/>
</dbReference>
<reference evidence="6 7" key="1">
    <citation type="submission" date="2021-02" db="EMBL/GenBank/DDBJ databases">
        <title>Complete genome of Desulfoluna sp. strain ASN36.</title>
        <authorList>
            <person name="Takahashi A."/>
            <person name="Kojima H."/>
            <person name="Fukui M."/>
        </authorList>
    </citation>
    <scope>NUCLEOTIDE SEQUENCE [LARGE SCALE GENOMIC DNA]</scope>
    <source>
        <strain evidence="6 7">ASN36</strain>
    </source>
</reference>
<dbReference type="InterPro" id="IPR050389">
    <property type="entry name" value="LysR-type_TF"/>
</dbReference>
<proteinExistence type="inferred from homology"/>
<dbReference type="Pfam" id="PF00126">
    <property type="entry name" value="HTH_1"/>
    <property type="match status" value="1"/>
</dbReference>
<evidence type="ECO:0000256" key="1">
    <source>
        <dbReference type="ARBA" id="ARBA00009437"/>
    </source>
</evidence>
<keyword evidence="2" id="KW-0805">Transcription regulation</keyword>
<dbReference type="Gene3D" id="1.10.10.10">
    <property type="entry name" value="Winged helix-like DNA-binding domain superfamily/Winged helix DNA-binding domain"/>
    <property type="match status" value="1"/>
</dbReference>
<dbReference type="CDD" id="cd08417">
    <property type="entry name" value="PBP2_Nitroaromatics_like"/>
    <property type="match status" value="1"/>
</dbReference>
<evidence type="ECO:0000313" key="6">
    <source>
        <dbReference type="EMBL" id="BCS96195.1"/>
    </source>
</evidence>
<dbReference type="RefSeq" id="WP_236892537.1">
    <property type="nucleotide sequence ID" value="NZ_AP024488.1"/>
</dbReference>
<dbReference type="Pfam" id="PF03466">
    <property type="entry name" value="LysR_substrate"/>
    <property type="match status" value="1"/>
</dbReference>
<dbReference type="SUPFAM" id="SSF53850">
    <property type="entry name" value="Periplasmic binding protein-like II"/>
    <property type="match status" value="1"/>
</dbReference>
<dbReference type="PANTHER" id="PTHR30118">
    <property type="entry name" value="HTH-TYPE TRANSCRIPTIONAL REGULATOR LEUO-RELATED"/>
    <property type="match status" value="1"/>
</dbReference>
<protein>
    <submittedName>
        <fullName evidence="6">LysR family transcriptional regulator</fullName>
    </submittedName>
</protein>
<evidence type="ECO:0000256" key="4">
    <source>
        <dbReference type="ARBA" id="ARBA00023163"/>
    </source>
</evidence>
<dbReference type="InterPro" id="IPR036390">
    <property type="entry name" value="WH_DNA-bd_sf"/>
</dbReference>
<accession>A0ABM7PF20</accession>
<gene>
    <name evidence="6" type="ORF">DSLASN_18270</name>
</gene>
<dbReference type="InterPro" id="IPR037402">
    <property type="entry name" value="YidZ_PBP2"/>
</dbReference>
<dbReference type="InterPro" id="IPR000847">
    <property type="entry name" value="LysR_HTH_N"/>
</dbReference>
<name>A0ABM7PF20_9BACT</name>
<dbReference type="PANTHER" id="PTHR30118:SF15">
    <property type="entry name" value="TRANSCRIPTIONAL REGULATORY PROTEIN"/>
    <property type="match status" value="1"/>
</dbReference>
<organism evidence="6 7">
    <name type="scientific">Desulfoluna limicola</name>
    <dbReference type="NCBI Taxonomy" id="2810562"/>
    <lineage>
        <taxon>Bacteria</taxon>
        <taxon>Pseudomonadati</taxon>
        <taxon>Thermodesulfobacteriota</taxon>
        <taxon>Desulfobacteria</taxon>
        <taxon>Desulfobacterales</taxon>
        <taxon>Desulfolunaceae</taxon>
        <taxon>Desulfoluna</taxon>
    </lineage>
</organism>
<keyword evidence="4" id="KW-0804">Transcription</keyword>
<evidence type="ECO:0000259" key="5">
    <source>
        <dbReference type="PROSITE" id="PS50931"/>
    </source>
</evidence>
<dbReference type="PROSITE" id="PS50931">
    <property type="entry name" value="HTH_LYSR"/>
    <property type="match status" value="1"/>
</dbReference>
<evidence type="ECO:0000256" key="2">
    <source>
        <dbReference type="ARBA" id="ARBA00023015"/>
    </source>
</evidence>
<dbReference type="EMBL" id="AP024488">
    <property type="protein sequence ID" value="BCS96195.1"/>
    <property type="molecule type" value="Genomic_DNA"/>
</dbReference>
<dbReference type="Proteomes" id="UP001320148">
    <property type="component" value="Chromosome"/>
</dbReference>
<dbReference type="Gene3D" id="3.40.190.10">
    <property type="entry name" value="Periplasmic binding protein-like II"/>
    <property type="match status" value="2"/>
</dbReference>
<evidence type="ECO:0000313" key="7">
    <source>
        <dbReference type="Proteomes" id="UP001320148"/>
    </source>
</evidence>
<keyword evidence="7" id="KW-1185">Reference proteome</keyword>
<comment type="similarity">
    <text evidence="1">Belongs to the LysR transcriptional regulatory family.</text>
</comment>
<dbReference type="InterPro" id="IPR036388">
    <property type="entry name" value="WH-like_DNA-bd_sf"/>
</dbReference>
<keyword evidence="3" id="KW-0238">DNA-binding</keyword>
<evidence type="ECO:0000256" key="3">
    <source>
        <dbReference type="ARBA" id="ARBA00023125"/>
    </source>
</evidence>